<keyword evidence="8" id="KW-1185">Reference proteome</keyword>
<dbReference type="Proteomes" id="UP000515811">
    <property type="component" value="Chromosome"/>
</dbReference>
<feature type="transmembrane region" description="Helical" evidence="6">
    <location>
        <begin position="349"/>
        <end position="370"/>
    </location>
</feature>
<evidence type="ECO:0000256" key="5">
    <source>
        <dbReference type="ARBA" id="ARBA00023136"/>
    </source>
</evidence>
<protein>
    <submittedName>
        <fullName evidence="7">APC family permease</fullName>
    </submittedName>
</protein>
<organism evidence="7 8">
    <name type="scientific">Diaphorobacter ruginosibacter</name>
    <dbReference type="NCBI Taxonomy" id="1715720"/>
    <lineage>
        <taxon>Bacteria</taxon>
        <taxon>Pseudomonadati</taxon>
        <taxon>Pseudomonadota</taxon>
        <taxon>Betaproteobacteria</taxon>
        <taxon>Burkholderiales</taxon>
        <taxon>Comamonadaceae</taxon>
        <taxon>Diaphorobacter</taxon>
    </lineage>
</organism>
<reference evidence="7 8" key="1">
    <citation type="submission" date="2020-08" db="EMBL/GenBank/DDBJ databases">
        <title>Genome sequence of Diaphorobacter ruginosibacter DSM 27467T.</title>
        <authorList>
            <person name="Hyun D.-W."/>
            <person name="Bae J.-W."/>
        </authorList>
    </citation>
    <scope>NUCLEOTIDE SEQUENCE [LARGE SCALE GENOMIC DNA]</scope>
    <source>
        <strain evidence="7 8">DSM 27467</strain>
    </source>
</reference>
<feature type="transmembrane region" description="Helical" evidence="6">
    <location>
        <begin position="303"/>
        <end position="328"/>
    </location>
</feature>
<dbReference type="Pfam" id="PF13520">
    <property type="entry name" value="AA_permease_2"/>
    <property type="match status" value="1"/>
</dbReference>
<dbReference type="PIRSF" id="PIRSF006060">
    <property type="entry name" value="AA_transporter"/>
    <property type="match status" value="1"/>
</dbReference>
<feature type="transmembrane region" description="Helical" evidence="6">
    <location>
        <begin position="416"/>
        <end position="436"/>
    </location>
</feature>
<keyword evidence="5 6" id="KW-0472">Membrane</keyword>
<dbReference type="InterPro" id="IPR002293">
    <property type="entry name" value="AA/rel_permease1"/>
</dbReference>
<name>A0A7G9RT36_9BURK</name>
<feature type="transmembrane region" description="Helical" evidence="6">
    <location>
        <begin position="88"/>
        <end position="110"/>
    </location>
</feature>
<dbReference type="PANTHER" id="PTHR42770">
    <property type="entry name" value="AMINO ACID TRANSPORTER-RELATED"/>
    <property type="match status" value="1"/>
</dbReference>
<evidence type="ECO:0000256" key="6">
    <source>
        <dbReference type="SAM" id="Phobius"/>
    </source>
</evidence>
<evidence type="ECO:0000256" key="2">
    <source>
        <dbReference type="ARBA" id="ARBA00022475"/>
    </source>
</evidence>
<keyword evidence="2" id="KW-1003">Cell membrane</keyword>
<feature type="transmembrane region" description="Helical" evidence="6">
    <location>
        <begin position="20"/>
        <end position="47"/>
    </location>
</feature>
<feature type="transmembrane region" description="Helical" evidence="6">
    <location>
        <begin position="141"/>
        <end position="157"/>
    </location>
</feature>
<evidence type="ECO:0000313" key="7">
    <source>
        <dbReference type="EMBL" id="QNN58761.1"/>
    </source>
</evidence>
<dbReference type="PANTHER" id="PTHR42770:SF16">
    <property type="entry name" value="AMINO ACID PERMEASE"/>
    <property type="match status" value="1"/>
</dbReference>
<accession>A0A7G9RT36</accession>
<sequence length="488" mass="51248">MSAIPSTSVPAEGSTSLRTNALGVGFIIFFVVSAASPLSALAGGFPIGIMLGNGAGTPALLLAVLALLLMFSVGYTTMARYLTNAGGFYAFASRGLGGVVGGAAGVLAMFAYNMMQVGLNGLFGGVVAGTMAETFGINAPWWVYSLLAMFSIAVLGYRKIDLSARLLSVVVIAEYLVVLVLDVAILRTGGDSGINFDAFKVSNILSGTPSIGLLFCFAAFIGFEATTIYGEEAKDPERAIPLATYASILLVGAFYAFSIWAFIVGAGSGKIVPALQALQDPTTFVYGLSDHYVGPQLTTAIRVLFMVSIYAGLLAFHNSAARYFYAIGRDGLLYRSLGTTHRVHQSPHLGSALQSLIAAVVIVIFAALGADPILHLFSWLTNLACLCVMLLMALTSIAVVSYFLGRRDLQLSMWRVAILPMASSVALTCVLCIAIVNFDVLTGASKTLSYLLCAVIPLAIAIGVALALRLRKAAPHRFAALGSHNHKL</sequence>
<feature type="transmembrane region" description="Helical" evidence="6">
    <location>
        <begin position="210"/>
        <end position="230"/>
    </location>
</feature>
<dbReference type="InterPro" id="IPR050367">
    <property type="entry name" value="APC_superfamily"/>
</dbReference>
<dbReference type="EMBL" id="CP060714">
    <property type="protein sequence ID" value="QNN58761.1"/>
    <property type="molecule type" value="Genomic_DNA"/>
</dbReference>
<evidence type="ECO:0000313" key="8">
    <source>
        <dbReference type="Proteomes" id="UP000515811"/>
    </source>
</evidence>
<keyword evidence="3 6" id="KW-0812">Transmembrane</keyword>
<dbReference type="AlphaFoldDB" id="A0A7G9RT36"/>
<feature type="transmembrane region" description="Helical" evidence="6">
    <location>
        <begin position="242"/>
        <end position="263"/>
    </location>
</feature>
<comment type="subcellular location">
    <subcellularLocation>
        <location evidence="1">Cell membrane</location>
        <topology evidence="1">Multi-pass membrane protein</topology>
    </subcellularLocation>
</comment>
<dbReference type="KEGG" id="drg:H9K76_08105"/>
<dbReference type="RefSeq" id="WP_187599410.1">
    <property type="nucleotide sequence ID" value="NZ_CP060714.1"/>
</dbReference>
<evidence type="ECO:0000256" key="4">
    <source>
        <dbReference type="ARBA" id="ARBA00022989"/>
    </source>
</evidence>
<keyword evidence="4 6" id="KW-1133">Transmembrane helix</keyword>
<feature type="transmembrane region" description="Helical" evidence="6">
    <location>
        <begin position="448"/>
        <end position="468"/>
    </location>
</feature>
<dbReference type="GO" id="GO:0005886">
    <property type="term" value="C:plasma membrane"/>
    <property type="evidence" value="ECO:0007669"/>
    <property type="project" value="UniProtKB-SubCell"/>
</dbReference>
<evidence type="ECO:0000256" key="3">
    <source>
        <dbReference type="ARBA" id="ARBA00022692"/>
    </source>
</evidence>
<gene>
    <name evidence="7" type="ORF">H9K76_08105</name>
</gene>
<dbReference type="GO" id="GO:0022857">
    <property type="term" value="F:transmembrane transporter activity"/>
    <property type="evidence" value="ECO:0007669"/>
    <property type="project" value="InterPro"/>
</dbReference>
<feature type="transmembrane region" description="Helical" evidence="6">
    <location>
        <begin position="376"/>
        <end position="404"/>
    </location>
</feature>
<dbReference type="Gene3D" id="1.20.1740.10">
    <property type="entry name" value="Amino acid/polyamine transporter I"/>
    <property type="match status" value="1"/>
</dbReference>
<evidence type="ECO:0000256" key="1">
    <source>
        <dbReference type="ARBA" id="ARBA00004651"/>
    </source>
</evidence>
<feature type="transmembrane region" description="Helical" evidence="6">
    <location>
        <begin position="169"/>
        <end position="190"/>
    </location>
</feature>
<proteinExistence type="predicted"/>